<dbReference type="SUPFAM" id="SSF82708">
    <property type="entry name" value="R3H domain"/>
    <property type="match status" value="1"/>
</dbReference>
<dbReference type="InParanoid" id="E4WU12"/>
<dbReference type="InterPro" id="IPR001374">
    <property type="entry name" value="R3H_dom"/>
</dbReference>
<feature type="region of interest" description="Disordered" evidence="1">
    <location>
        <begin position="99"/>
        <end position="131"/>
    </location>
</feature>
<dbReference type="GO" id="GO:0003676">
    <property type="term" value="F:nucleic acid binding"/>
    <property type="evidence" value="ECO:0007669"/>
    <property type="project" value="UniProtKB-UniRule"/>
</dbReference>
<gene>
    <name evidence="3" type="ORF">GSOID_T00006261001</name>
</gene>
<dbReference type="Proteomes" id="UP000001307">
    <property type="component" value="Unassembled WGS sequence"/>
</dbReference>
<evidence type="ECO:0000259" key="2">
    <source>
        <dbReference type="PROSITE" id="PS51061"/>
    </source>
</evidence>
<keyword evidence="4" id="KW-1185">Reference proteome</keyword>
<dbReference type="OrthoDB" id="5418203at2759"/>
<dbReference type="InterPro" id="IPR036867">
    <property type="entry name" value="R3H_dom_sf"/>
</dbReference>
<feature type="region of interest" description="Disordered" evidence="1">
    <location>
        <begin position="252"/>
        <end position="384"/>
    </location>
</feature>
<dbReference type="PANTHER" id="PTHR21678:SF0">
    <property type="entry name" value="C3H1-TYPE DOMAIN-CONTAINING PROTEIN"/>
    <property type="match status" value="1"/>
</dbReference>
<dbReference type="CDD" id="cd12428">
    <property type="entry name" value="RRM_PARN"/>
    <property type="match status" value="1"/>
</dbReference>
<name>E4WU12_OIKDI</name>
<evidence type="ECO:0000313" key="3">
    <source>
        <dbReference type="EMBL" id="CBY07173.1"/>
    </source>
</evidence>
<reference evidence="3" key="1">
    <citation type="journal article" date="2010" name="Science">
        <title>Plasticity of animal genome architecture unmasked by rapid evolution of a pelagic tunicate.</title>
        <authorList>
            <person name="Denoeud F."/>
            <person name="Henriet S."/>
            <person name="Mungpakdee S."/>
            <person name="Aury J.M."/>
            <person name="Da Silva C."/>
            <person name="Brinkmann H."/>
            <person name="Mikhaleva J."/>
            <person name="Olsen L.C."/>
            <person name="Jubin C."/>
            <person name="Canestro C."/>
            <person name="Bouquet J.M."/>
            <person name="Danks G."/>
            <person name="Poulain J."/>
            <person name="Campsteijn C."/>
            <person name="Adamski M."/>
            <person name="Cross I."/>
            <person name="Yadetie F."/>
            <person name="Muffato M."/>
            <person name="Louis A."/>
            <person name="Butcher S."/>
            <person name="Tsagkogeorga G."/>
            <person name="Konrad A."/>
            <person name="Singh S."/>
            <person name="Jensen M.F."/>
            <person name="Cong E.H."/>
            <person name="Eikeseth-Otteraa H."/>
            <person name="Noel B."/>
            <person name="Anthouard V."/>
            <person name="Porcel B.M."/>
            <person name="Kachouri-Lafond R."/>
            <person name="Nishino A."/>
            <person name="Ugolini M."/>
            <person name="Chourrout P."/>
            <person name="Nishida H."/>
            <person name="Aasland R."/>
            <person name="Huzurbazar S."/>
            <person name="Westhof E."/>
            <person name="Delsuc F."/>
            <person name="Lehrach H."/>
            <person name="Reinhardt R."/>
            <person name="Weissenbach J."/>
            <person name="Roy S.W."/>
            <person name="Artiguenave F."/>
            <person name="Postlethwait J.H."/>
            <person name="Manak J.R."/>
            <person name="Thompson E.M."/>
            <person name="Jaillon O."/>
            <person name="Du Pasquier L."/>
            <person name="Boudinot P."/>
            <person name="Liberles D.A."/>
            <person name="Volff J.N."/>
            <person name="Philippe H."/>
            <person name="Lenhard B."/>
            <person name="Roest Crollius H."/>
            <person name="Wincker P."/>
            <person name="Chourrout D."/>
        </authorList>
    </citation>
    <scope>NUCLEOTIDE SEQUENCE [LARGE SCALE GENOMIC DNA]</scope>
</reference>
<feature type="domain" description="R3H" evidence="2">
    <location>
        <begin position="27"/>
        <end position="94"/>
    </location>
</feature>
<protein>
    <recommendedName>
        <fullName evidence="2">R3H domain-containing protein</fullName>
    </recommendedName>
</protein>
<feature type="compositionally biased region" description="Low complexity" evidence="1">
    <location>
        <begin position="260"/>
        <end position="280"/>
    </location>
</feature>
<dbReference type="AlphaFoldDB" id="E4WU12"/>
<feature type="region of interest" description="Disordered" evidence="1">
    <location>
        <begin position="548"/>
        <end position="587"/>
    </location>
</feature>
<organism evidence="3">
    <name type="scientific">Oikopleura dioica</name>
    <name type="common">Tunicate</name>
    <dbReference type="NCBI Taxonomy" id="34765"/>
    <lineage>
        <taxon>Eukaryota</taxon>
        <taxon>Metazoa</taxon>
        <taxon>Chordata</taxon>
        <taxon>Tunicata</taxon>
        <taxon>Appendicularia</taxon>
        <taxon>Copelata</taxon>
        <taxon>Oikopleuridae</taxon>
        <taxon>Oikopleura</taxon>
    </lineage>
</organism>
<dbReference type="Gene3D" id="3.30.70.330">
    <property type="match status" value="1"/>
</dbReference>
<dbReference type="EMBL" id="FN653016">
    <property type="protein sequence ID" value="CBY07173.1"/>
    <property type="molecule type" value="Genomic_DNA"/>
</dbReference>
<sequence length="587" mass="66099">MSNKIDYFFLLKFKLLQTSNNLKIGNNLIAKNFLEKLIEFEKRERSHPEDALVLEPSGGWHRYIVHQAVLLFLKLCSFSVGEGSRRRPVVCFAAKFKNSQENGNSNSDSSRRRPNYDPTSSRAEAKKPVDERLQAQLLSRKALLTEYSRVPELNPHAPSFVPVFNSSPHVPIMPVPMLNNLLNLQASSFTPRLPFPPELLSHLLPNTVNSLPATSPVSVSSSPTVLIPPTQSRSTDLSQFVGTFKEFVPASFSSRQEGFSPTESIEESPSSPPSQVQSPSFADSKHKVQRPAYVPPHLRNRKPEISKPDKKRELTEDEKDRQKNRERKGKAMALKSEEDRPAYGSFKNTKTRRNSFTRVSQPVPVERSPPRSESPPAKPFTLADDYEFTSDEDLERDWADDDIEDSVLEEISILGLNLKRSYDIVIPNYMLEIYDFPKSVRTRDLIAAFSSTYEGFSVRWIDDTHALAIFRSKNQCEEALKRGGSGEFRVRELSKSSDVSRRKAASVAKEQRWEASTNAVRPEMNPSVAKRMIAANLDSVIAKQIRSAEREERALKGESSSPVHQKASQSTSSHFVQNPLTVGGLQS</sequence>
<dbReference type="InterPro" id="IPR039884">
    <property type="entry name" value="R3HC1/R3HCL"/>
</dbReference>
<dbReference type="PANTHER" id="PTHR21678">
    <property type="entry name" value="GROWTH INHIBITION AND DIFFERENTIATION RELATED PROTEIN 88"/>
    <property type="match status" value="1"/>
</dbReference>
<feature type="compositionally biased region" description="Basic and acidic residues" evidence="1">
    <location>
        <begin position="301"/>
        <end position="323"/>
    </location>
</feature>
<evidence type="ECO:0000256" key="1">
    <source>
        <dbReference type="SAM" id="MobiDB-lite"/>
    </source>
</evidence>
<feature type="compositionally biased region" description="Polar residues" evidence="1">
    <location>
        <begin position="558"/>
        <end position="587"/>
    </location>
</feature>
<evidence type="ECO:0000313" key="4">
    <source>
        <dbReference type="Proteomes" id="UP000001307"/>
    </source>
</evidence>
<proteinExistence type="predicted"/>
<dbReference type="InterPro" id="IPR012677">
    <property type="entry name" value="Nucleotide-bd_a/b_plait_sf"/>
</dbReference>
<dbReference type="PROSITE" id="PS51061">
    <property type="entry name" value="R3H"/>
    <property type="match status" value="1"/>
</dbReference>
<accession>E4WU12</accession>